<evidence type="ECO:0000256" key="8">
    <source>
        <dbReference type="SAM" id="MobiDB-lite"/>
    </source>
</evidence>
<organism evidence="10 11">
    <name type="scientific">Microdochium trichocladiopsis</name>
    <dbReference type="NCBI Taxonomy" id="1682393"/>
    <lineage>
        <taxon>Eukaryota</taxon>
        <taxon>Fungi</taxon>
        <taxon>Dikarya</taxon>
        <taxon>Ascomycota</taxon>
        <taxon>Pezizomycotina</taxon>
        <taxon>Sordariomycetes</taxon>
        <taxon>Xylariomycetidae</taxon>
        <taxon>Xylariales</taxon>
        <taxon>Microdochiaceae</taxon>
        <taxon>Microdochium</taxon>
    </lineage>
</organism>
<dbReference type="Pfam" id="PF06699">
    <property type="entry name" value="PIG-F"/>
    <property type="match status" value="1"/>
</dbReference>
<evidence type="ECO:0000256" key="1">
    <source>
        <dbReference type="ARBA" id="ARBA00004477"/>
    </source>
</evidence>
<sequence length="267" mass="27203">MSSPTPAPASTSSGSSQAATVTKHKDATSSSGNSNDAPNPPIRVLANPQAATASQIHPAVLLGLFALRFRALVADPVSAMSGSLPVVAAIQIAYAVMCLPPAGSSAAARQSRKLRSGEKKKVSAASSEGAEPNVAVTVVVALVISTAAAFALHALLILFGAPFLALVPHTLLCASHISLLGFFPLLYTSGVSGPAWLEILSARAGLDEVFGGLVGVTAGAWLGAVPIPLDWDREWQKWPVTILAGVYVGYALGKLVGGTVAFGKRFG</sequence>
<keyword evidence="4 9" id="KW-0812">Transmembrane</keyword>
<protein>
    <submittedName>
        <fullName evidence="10">GPI biosynthesis protein family Pig-F-domain-containing protein</fullName>
    </submittedName>
</protein>
<evidence type="ECO:0000256" key="4">
    <source>
        <dbReference type="ARBA" id="ARBA00022692"/>
    </source>
</evidence>
<evidence type="ECO:0000256" key="9">
    <source>
        <dbReference type="SAM" id="Phobius"/>
    </source>
</evidence>
<dbReference type="EMBL" id="JAGTJQ010000008">
    <property type="protein sequence ID" value="KAH7025929.1"/>
    <property type="molecule type" value="Genomic_DNA"/>
</dbReference>
<dbReference type="Proteomes" id="UP000756346">
    <property type="component" value="Unassembled WGS sequence"/>
</dbReference>
<keyword evidence="5" id="KW-0256">Endoplasmic reticulum</keyword>
<evidence type="ECO:0000256" key="3">
    <source>
        <dbReference type="ARBA" id="ARBA00022502"/>
    </source>
</evidence>
<keyword evidence="11" id="KW-1185">Reference proteome</keyword>
<dbReference type="AlphaFoldDB" id="A0A9P9BJT9"/>
<feature type="transmembrane region" description="Helical" evidence="9">
    <location>
        <begin position="241"/>
        <end position="262"/>
    </location>
</feature>
<evidence type="ECO:0000313" key="10">
    <source>
        <dbReference type="EMBL" id="KAH7025929.1"/>
    </source>
</evidence>
<comment type="subcellular location">
    <subcellularLocation>
        <location evidence="1">Endoplasmic reticulum membrane</location>
        <topology evidence="1">Multi-pass membrane protein</topology>
    </subcellularLocation>
</comment>
<feature type="transmembrane region" description="Helical" evidence="9">
    <location>
        <begin position="209"/>
        <end position="229"/>
    </location>
</feature>
<feature type="region of interest" description="Disordered" evidence="8">
    <location>
        <begin position="1"/>
        <end position="44"/>
    </location>
</feature>
<dbReference type="InterPro" id="IPR009580">
    <property type="entry name" value="GPI_biosynthesis_protein_Pig-F"/>
</dbReference>
<feature type="compositionally biased region" description="Polar residues" evidence="8">
    <location>
        <begin position="28"/>
        <end position="37"/>
    </location>
</feature>
<evidence type="ECO:0000256" key="6">
    <source>
        <dbReference type="ARBA" id="ARBA00022989"/>
    </source>
</evidence>
<proteinExistence type="predicted"/>
<dbReference type="OrthoDB" id="17366at2759"/>
<dbReference type="GO" id="GO:0005789">
    <property type="term" value="C:endoplasmic reticulum membrane"/>
    <property type="evidence" value="ECO:0007669"/>
    <property type="project" value="UniProtKB-SubCell"/>
</dbReference>
<dbReference type="GeneID" id="70188708"/>
<comment type="caution">
    <text evidence="10">The sequence shown here is derived from an EMBL/GenBank/DDBJ whole genome shotgun (WGS) entry which is preliminary data.</text>
</comment>
<dbReference type="RefSeq" id="XP_046009146.1">
    <property type="nucleotide sequence ID" value="XM_046159162.1"/>
</dbReference>
<evidence type="ECO:0000313" key="11">
    <source>
        <dbReference type="Proteomes" id="UP000756346"/>
    </source>
</evidence>
<name>A0A9P9BJT9_9PEZI</name>
<evidence type="ECO:0000256" key="7">
    <source>
        <dbReference type="ARBA" id="ARBA00023136"/>
    </source>
</evidence>
<keyword evidence="6 9" id="KW-1133">Transmembrane helix</keyword>
<keyword evidence="3" id="KW-0337">GPI-anchor biosynthesis</keyword>
<accession>A0A9P9BJT9</accession>
<evidence type="ECO:0000256" key="5">
    <source>
        <dbReference type="ARBA" id="ARBA00022824"/>
    </source>
</evidence>
<reference evidence="10" key="1">
    <citation type="journal article" date="2021" name="Nat. Commun.">
        <title>Genetic determinants of endophytism in the Arabidopsis root mycobiome.</title>
        <authorList>
            <person name="Mesny F."/>
            <person name="Miyauchi S."/>
            <person name="Thiergart T."/>
            <person name="Pickel B."/>
            <person name="Atanasova L."/>
            <person name="Karlsson M."/>
            <person name="Huettel B."/>
            <person name="Barry K.W."/>
            <person name="Haridas S."/>
            <person name="Chen C."/>
            <person name="Bauer D."/>
            <person name="Andreopoulos W."/>
            <person name="Pangilinan J."/>
            <person name="LaButti K."/>
            <person name="Riley R."/>
            <person name="Lipzen A."/>
            <person name="Clum A."/>
            <person name="Drula E."/>
            <person name="Henrissat B."/>
            <person name="Kohler A."/>
            <person name="Grigoriev I.V."/>
            <person name="Martin F.M."/>
            <person name="Hacquard S."/>
        </authorList>
    </citation>
    <scope>NUCLEOTIDE SEQUENCE</scope>
    <source>
        <strain evidence="10">MPI-CAGE-CH-0230</strain>
    </source>
</reference>
<evidence type="ECO:0000256" key="2">
    <source>
        <dbReference type="ARBA" id="ARBA00004687"/>
    </source>
</evidence>
<feature type="transmembrane region" description="Helical" evidence="9">
    <location>
        <begin position="134"/>
        <end position="165"/>
    </location>
</feature>
<feature type="compositionally biased region" description="Low complexity" evidence="8">
    <location>
        <begin position="1"/>
        <end position="20"/>
    </location>
</feature>
<feature type="transmembrane region" description="Helical" evidence="9">
    <location>
        <begin position="177"/>
        <end position="197"/>
    </location>
</feature>
<comment type="pathway">
    <text evidence="2">Glycolipid biosynthesis; glycosylphosphatidylinositol-anchor biosynthesis.</text>
</comment>
<gene>
    <name evidence="10" type="ORF">B0I36DRAFT_365570</name>
</gene>
<keyword evidence="7 9" id="KW-0472">Membrane</keyword>
<dbReference type="GO" id="GO:0006506">
    <property type="term" value="P:GPI anchor biosynthetic process"/>
    <property type="evidence" value="ECO:0007669"/>
    <property type="project" value="UniProtKB-KW"/>
</dbReference>